<dbReference type="Gene3D" id="3.30.559.10">
    <property type="entry name" value="Chloramphenicol acetyltransferase-like domain"/>
    <property type="match status" value="6"/>
</dbReference>
<dbReference type="InterPro" id="IPR000873">
    <property type="entry name" value="AMP-dep_synth/lig_dom"/>
</dbReference>
<dbReference type="Pfam" id="PF00550">
    <property type="entry name" value="PP-binding"/>
    <property type="match status" value="3"/>
</dbReference>
<dbReference type="NCBIfam" id="TIGR01733">
    <property type="entry name" value="AA-adenyl-dom"/>
    <property type="match status" value="3"/>
</dbReference>
<dbReference type="CDD" id="cd19531">
    <property type="entry name" value="LCL_NRPS-like"/>
    <property type="match status" value="1"/>
</dbReference>
<feature type="domain" description="Carrier" evidence="7">
    <location>
        <begin position="4074"/>
        <end position="4149"/>
    </location>
</feature>
<dbReference type="InterPro" id="IPR001242">
    <property type="entry name" value="Condensation_dom"/>
</dbReference>
<accession>A0A4Z0PYE3</accession>
<dbReference type="GO" id="GO:0044550">
    <property type="term" value="P:secondary metabolite biosynthetic process"/>
    <property type="evidence" value="ECO:0007669"/>
    <property type="project" value="UniProtKB-ARBA"/>
</dbReference>
<dbReference type="InterPro" id="IPR009081">
    <property type="entry name" value="PP-bd_ACP"/>
</dbReference>
<feature type="domain" description="Carrier" evidence="7">
    <location>
        <begin position="2552"/>
        <end position="2626"/>
    </location>
</feature>
<dbReference type="InterPro" id="IPR023213">
    <property type="entry name" value="CAT-like_dom_sf"/>
</dbReference>
<evidence type="ECO:0000256" key="6">
    <source>
        <dbReference type="SAM" id="MobiDB-lite"/>
    </source>
</evidence>
<dbReference type="Proteomes" id="UP000297549">
    <property type="component" value="Unassembled WGS sequence"/>
</dbReference>
<dbReference type="PROSITE" id="PS50075">
    <property type="entry name" value="CARRIER"/>
    <property type="match status" value="3"/>
</dbReference>
<dbReference type="GO" id="GO:0003824">
    <property type="term" value="F:catalytic activity"/>
    <property type="evidence" value="ECO:0007669"/>
    <property type="project" value="InterPro"/>
</dbReference>
<dbReference type="FunFam" id="3.30.559.10:FF:000012">
    <property type="entry name" value="Non-ribosomal peptide synthetase"/>
    <property type="match status" value="1"/>
</dbReference>
<name>A0A4Z0PYE3_9BACT</name>
<dbReference type="InterPro" id="IPR006162">
    <property type="entry name" value="Ppantetheine_attach_site"/>
</dbReference>
<reference evidence="8 9" key="1">
    <citation type="submission" date="2019-04" db="EMBL/GenBank/DDBJ databases">
        <authorList>
            <person name="Feng G."/>
            <person name="Zhang J."/>
            <person name="Zhu H."/>
        </authorList>
    </citation>
    <scope>NUCLEOTIDE SEQUENCE [LARGE SCALE GENOMIC DNA]</scope>
    <source>
        <strain evidence="8 9">JCM 31653</strain>
    </source>
</reference>
<dbReference type="GO" id="GO:0043041">
    <property type="term" value="P:amino acid activation for nonribosomal peptide biosynthetic process"/>
    <property type="evidence" value="ECO:0007669"/>
    <property type="project" value="TreeGrafter"/>
</dbReference>
<organism evidence="8 9">
    <name type="scientific">Hymenobacter aquaticus</name>
    <dbReference type="NCBI Taxonomy" id="1867101"/>
    <lineage>
        <taxon>Bacteria</taxon>
        <taxon>Pseudomonadati</taxon>
        <taxon>Bacteroidota</taxon>
        <taxon>Cytophagia</taxon>
        <taxon>Cytophagales</taxon>
        <taxon>Hymenobacteraceae</taxon>
        <taxon>Hymenobacter</taxon>
    </lineage>
</organism>
<keyword evidence="5" id="KW-0677">Repeat</keyword>
<dbReference type="PROSITE" id="PS00455">
    <property type="entry name" value="AMP_BINDING"/>
    <property type="match status" value="2"/>
</dbReference>
<feature type="compositionally biased region" description="Polar residues" evidence="6">
    <location>
        <begin position="2539"/>
        <end position="2550"/>
    </location>
</feature>
<evidence type="ECO:0000256" key="1">
    <source>
        <dbReference type="ARBA" id="ARBA00001957"/>
    </source>
</evidence>
<dbReference type="InterPro" id="IPR010071">
    <property type="entry name" value="AA_adenyl_dom"/>
</dbReference>
<evidence type="ECO:0000313" key="9">
    <source>
        <dbReference type="Proteomes" id="UP000297549"/>
    </source>
</evidence>
<dbReference type="PANTHER" id="PTHR45527:SF1">
    <property type="entry name" value="FATTY ACID SYNTHASE"/>
    <property type="match status" value="1"/>
</dbReference>
<gene>
    <name evidence="8" type="ORF">E5K00_14445</name>
</gene>
<dbReference type="InterPro" id="IPR042099">
    <property type="entry name" value="ANL_N_sf"/>
</dbReference>
<dbReference type="CDD" id="cd05930">
    <property type="entry name" value="A_NRPS"/>
    <property type="match status" value="2"/>
</dbReference>
<dbReference type="CDD" id="cd19543">
    <property type="entry name" value="DCL_NRPS"/>
    <property type="match status" value="2"/>
</dbReference>
<dbReference type="NCBIfam" id="TIGR01720">
    <property type="entry name" value="NRPS-para261"/>
    <property type="match status" value="2"/>
</dbReference>
<evidence type="ECO:0000256" key="5">
    <source>
        <dbReference type="ARBA" id="ARBA00022737"/>
    </source>
</evidence>
<dbReference type="FunFam" id="2.30.38.10:FF:000001">
    <property type="entry name" value="Non-ribosomal peptide synthetase PvdI"/>
    <property type="match status" value="1"/>
</dbReference>
<dbReference type="Pfam" id="PF00668">
    <property type="entry name" value="Condensation"/>
    <property type="match status" value="6"/>
</dbReference>
<dbReference type="Gene3D" id="1.10.1200.10">
    <property type="entry name" value="ACP-like"/>
    <property type="match status" value="3"/>
</dbReference>
<dbReference type="InterPro" id="IPR010060">
    <property type="entry name" value="NRPS_synth"/>
</dbReference>
<comment type="similarity">
    <text evidence="2">Belongs to the ATP-dependent AMP-binding enzyme family.</text>
</comment>
<dbReference type="Pfam" id="PF13193">
    <property type="entry name" value="AMP-binding_C"/>
    <property type="match status" value="3"/>
</dbReference>
<feature type="region of interest" description="Disordered" evidence="6">
    <location>
        <begin position="4608"/>
        <end position="4632"/>
    </location>
</feature>
<dbReference type="OrthoDB" id="4317020at2"/>
<dbReference type="PROSITE" id="PS00012">
    <property type="entry name" value="PHOSPHOPANTETHEINE"/>
    <property type="match status" value="3"/>
</dbReference>
<dbReference type="GO" id="GO:0031177">
    <property type="term" value="F:phosphopantetheine binding"/>
    <property type="evidence" value="ECO:0007669"/>
    <property type="project" value="InterPro"/>
</dbReference>
<dbReference type="PANTHER" id="PTHR45527">
    <property type="entry name" value="NONRIBOSOMAL PEPTIDE SYNTHETASE"/>
    <property type="match status" value="1"/>
</dbReference>
<dbReference type="SUPFAM" id="SSF52777">
    <property type="entry name" value="CoA-dependent acyltransferases"/>
    <property type="match status" value="12"/>
</dbReference>
<evidence type="ECO:0000256" key="3">
    <source>
        <dbReference type="ARBA" id="ARBA00022450"/>
    </source>
</evidence>
<comment type="caution">
    <text evidence="8">The sequence shown here is derived from an EMBL/GenBank/DDBJ whole genome shotgun (WGS) entry which is preliminary data.</text>
</comment>
<dbReference type="InterPro" id="IPR020845">
    <property type="entry name" value="AMP-binding_CS"/>
</dbReference>
<dbReference type="InterPro" id="IPR020806">
    <property type="entry name" value="PKS_PP-bd"/>
</dbReference>
<dbReference type="SMART" id="SM00823">
    <property type="entry name" value="PKS_PP"/>
    <property type="match status" value="2"/>
</dbReference>
<dbReference type="InterPro" id="IPR025110">
    <property type="entry name" value="AMP-bd_C"/>
</dbReference>
<evidence type="ECO:0000256" key="4">
    <source>
        <dbReference type="ARBA" id="ARBA00022553"/>
    </source>
</evidence>
<comment type="cofactor">
    <cofactor evidence="1">
        <name>pantetheine 4'-phosphate</name>
        <dbReference type="ChEBI" id="CHEBI:47942"/>
    </cofactor>
</comment>
<dbReference type="SUPFAM" id="SSF47336">
    <property type="entry name" value="ACP-like"/>
    <property type="match status" value="3"/>
</dbReference>
<dbReference type="FunFam" id="3.40.50.980:FF:000001">
    <property type="entry name" value="Non-ribosomal peptide synthetase"/>
    <property type="match status" value="1"/>
</dbReference>
<sequence length="4632" mass="513977">MDVLDLLLNLRAKGTTITLDDTANALRLRGKTENLTAEDKELIRTHKAALMDFIREERTRQKGYATIAQAPAQTDYALSDGQRRLWFLSQSEENALNYNIPSVLELTGALNAELFEQAIASVVARHEILRTVFRENAAGEPRQHVLPTLAFRLRVTDLRGHADADEQVRALVRQDLQVPFDLSRGPLLRATLFQLAADRHVFYYNMHHIVSDGWSMQLLTRDVLTSYLRLGQGHSTPPPALPIQYKDYAHWHSQQLSGESLQTLEQYWNRQFAGELPVLQLPSSKTRPALLSSKGAFQTIELDAETTGKLKKLSQERGGTLFMGLLAVVKGLLYRYTGQEDIIIGSPIAGREHADLQEQIGFYVNTLALRTRFSADDSFETLFDQVKATTLGAFQHQLYPFDRLVETLALRRDPSRNPLFDVLLNLQPADVTATPDAHGPALASRDFAISQEIASKFDLSFRCYEHQDALSIRLEYNTDVLESSLVEQLGRHLTSFVAAVLRDATQPVGRVNYIGEEEQAALALVNPRADLAASSASLLTEFTSVVSRFGTRVAVSGFGGEQLSYAELDALSSQLAHFLLAEAGAQPLSLVALALPQSPAVIVALLASWKAGAAYLPLDSSLPAARQQYMLRHSQAQLTLTAERYQEFLTQAARYPTTAPTLTPQADPTAYVIYTSGSTGQPKGVAVGHGSLRNYCQWFGSEAQLTEQDVSALLTSYSFDLGYTVLFPTLLTGGQLCLSAPEAVLEDAAATLAWLEARQVSFLKLTPSLVQGLVLSQGVQALATVGKLRLLVCGGATMAGADMAALLESNPQLTIFNHYGPTETTIGVCFQRLTQDTITSFVAQPVLGGPIANVELLVADARQQPVPVGVVGELLIGGRSLAQGYLHEAGLTHAKFVAHPSKPGQLMYRSGDQVVRQADGRLRFVGRVDEQVKVRGYRVEPGEVQHALLQLPGLAQAAVIAVTHEGTTELVAYVVPTNGHVLDQPQLRTALQQHLPAYMVPGIIIELPELPVTANGKLDRAALPDPHRSAQSQRTAHYQAPQGAVETALATVWASVLRRENISRQDNFYDLGGDSIKAVMVVSRLKQAGYSLKVSDVLRTPVLAELAEHAQLLTRQIDQGPVTGEVELTPIQHEYFGRTSVDLHHYNQSILLTSQTRLVEESLRQSLAQLLAHHDGLRLRFTVAEESGRWCQHYAAIADTPVLLHVYDLTQLPAAEARAAQLSLSEQLQASFELAAGPLFKAAVFRQPDGTDELLLVAHHLVVDGVSWRILLEDLSTLYTQAQQGQPLQLPAKTDSLQVWQAQQQQQARSGQLQQELAYWLAQDQTPVHALPLDQPAGSNQVADAQVQAFVLPAELTGQLLTQTHRALGTEVQELLLTGLTQALQAQWPLGPVRLTLEGHGREWLGRELDVTRTVGWFTSKYPLVLDVRPAANSVEALIEVKEAVRRLPGKGIGYGLLRYLHPAQPLAGAPNSDIVFNYLGDFGAGAGNADAQQAGLFSFSAQERGASVSSRRERSSVLEVSALIVEGQLRVSVSYSQQQYQRQTIAQLLAHYERHLTELIGTVAALEQRQLTPSDLTFSGLSRQELAQLSAQVGAVQDVYGLTPLQEGMYYHWVQDAGSRAHGIQVAYRLEGQLQVALLEQSYQQLVQSYDVLRTSFTHHYGGRALQVVQPRVSGGFHFVDLSHLLGEALASAVAAEKEADLAQGFDLSRGSQMRLRVLQLSASAYEFIWSHHHVIMDGWCSRLLSQQFTQLYQGLVSGQPVQLLERHKYADYLRWLDQRDAQASLYYWKDYLQGYEQPASLPKKTAAADTYTRRHASFQLDGATYGQLQQLCRQQGVTLNTVVQSAWGVLLGHYADTQDVVFGSVVSGRPGDLVGVEDMIGLFINTIPVRIQYGERERVRELIARQHQQQLNGEGHHYRQLAEVQAQTSLGRNLFDHILVFENLAEHDGDMGSGDNELSLAQSEVNEHTSYDLHVTIVPREASLEFHFNYNGQCYDDFIITGLEAHFKEIVGGFCANDDQPVAAIEYLSAAETTYLLEGLNDTAVDFPADKTIVDMFAGQVARRPQAVALRFADSTLTYQQLDEMSNQLAHYLRQQHDVQLEDRVAVQLDRGPWMIVSILATLKAGGAYVPIDPAYPADRIAYLVEDSQCKVCLDAQQIDLFRLVQPQYPTESVPVALAPTNLAYVLYTSGSTGKPKGCMLEHRGVVNRLEWMWKEYNFTSADVILQKTTFTFDVSVWELLLPLGWGCEMVLCEKDDIYSPSRIAALIARYGVTCLHFVPSMLNAFIGGLWESKEQLELLAGLRCVMTSGEALALESVKKWYSELSVPIYNLYGPTEASIDVTYYNTTPESTKVPIGKPVANTQILILDRQQRLVPLGVVGEIYIGGIQLARGYWNREELTREKFVAHPYQPGARLYRTGDLGRWLPDGNVEYLGRTDFQVKIRGYRIELGEIESALLADAGVAQAAVIATKHADGDAALVAYVVPAAGEPLTVDTLRATLQEQLPAYMVPSYFVQLAELPLTANGKLDRKALPDPAQSQLSSRQTQYEVPRGDVETKLADVWASVLRREHVGRQDNFYDLGGDSIKSILVVSRLRQQGYSVEVADILGYPVLAELAQRATKLTRQISQATATGSVELSPIQHEFLGDTNVDRHFFNQAVLLTSRERLNEEWLRQSLAQLLAHHDGLRLRFTVAEESGRWCQHYAAIADTPVLLHVYDLTQLPAAEAQAAQLSLSEQLQASFELATGPLFQAAVFRQPDGTDELLLVAHHLVVDGVSWRILLEDLSTLYSQAQQGQALQLPAKTDSLQAWQAQQQQQARSGQLQAELAYWLAQDQTPVHALPLDQPAGSNQVADAQVQAFVLPAELTGQLLTQTHRALGTEVQELLLTGLTQALQAQWPLGPVRLTLEGHGREWLGRELDVTRTVGWFTSKYPLVLDVRPAADSVEALIEVKEAVRRLPGKGIGYGLLRYLHPAQPLAGAPASDIVFNYLGDFGAGANNADEQQASLFSFSAQERGASVSSRRERSSVLEVSAMIVEGQLRVSVSYSQQQYQRQTIAQLLAHYEQHLTELIGTVAALEQRQLTPSDLTFSGLNRQELAQLTAQVGGVQDVYGLTPLQEGMYYHWVQDAGSRAHGIQVAYRLEGQLQVALLEQSYQQLVSSYDVLRTSFTHHYGGRALQVVQPRVSGGFHFVDLSHLSGEQLAQAVAAEKEADLAQGFDLSRGSQMRLRVLQLGASAYEFIWSHHHVIMDGWCSRLLSQQFTQLYQGLVSGQPVQLLERHKYADYLRWLDRRDAQASLAYWKDYLKGYEQPASLPKKVAANDTLAYAQAEVSLDVEPALVNDVYQLCRQQGVTLNTVVQSAWGVLLSRYTNTPDVVFGSVVSGRPGSLIGVEEMIGLFINTIPVRVNYSEQTTVRELLHNVQRKALSTEPHHYSPLANVRAQSELGRDLFNHVLVFENLENNSGDSAEDVENAVLKITGRELYESTNFDFHINCIPTPDSIRLEFKYNTNIFEASFIAALKEHFVTLLTGFVTAPEQVVDTVEHLPLAEKNRLLVELNDTATDYPLDQTVIDLFAAQVARTPNRPAVVYGATTLTYQQLDVVTNRLAQYLVQEYGVGANDFVGIQLYRSEWLMISVLGALKAGAAYVPIDPEYPQERIDYIRQDSRSKVLLDEQEISRFRAAEGQYADEWTAVRNQPGDLAYAIYTSGTTGRPKGVPIQHHNLTNYISYAAQTYCTRACTRDAATCPNVNCKTRAGSTFPLFTSFSFDLTVTCIFAPLVTGGKVVVYGKEGLDEVLPDVFWGAHGITVVKCTPTHIGVLSELGKRPTAVQKVIVGGEQLKEKHVSYLLSINPDIQIYNEYGPTETTVGATVAVIDQHTANITIGVPIANTQVFVLDRRRQLAAVGVEGEIVIAGEQLSEGYLNRPDLTAEKFVPHPYKEGAFIYLTGDTGKVLPDGNLLYFGRRDDQVKVRGYRIELGEVENALLLRDDISQAVVVATEMAEEKVLVAYFTSPGEVLLPELKGFLAATLPDYMVPAYLVQLKELPVTVNGKVDKRQLPSPDSMASGAEFGPVAPRNEVEEKLLGIWKQVLKKDTISIRANFFDLGGDSIKIILMVAKIKSGFKIALDSAKLFYATTIEEQAKLINEVTEQEAGLSVAPVQRSYPLTEIQEVYWAVCQDPATSVAYNISMAYQLTGALEVDKLQSAFHALQNRHEILRTVFRYDEQAYNVRQWVLPLEQLPEAFVVRDLRAQHLSPADLTAIVNEEVTKSFDFVNGPLIQLQVVQHQTDEYLVLFNMHHIISDAFSIHIIVRELFSLYANQVADQAAITLPTLPIQFKDYADWSRKNRNEAKLAESAGFWKTYLTNYDSQIRFPWRQPNVPDAFKADIYRQVIEDEALVQQLRTWVGQEKGTLYMALLTLFKALCHLETDQADLTLVTPVSTRDHEEVKDLIGLFLNTVFVRTQVAEQESFASLFGKVQASVKQVMLHKQFPYLSIVDQIHKSQEQPFFNVGLNLNPLNAHANDAAPDLGLELLPLTKEENFVKAQLWLDITEREKSLAINYSYQHRLFEERDVQQLAAKLERLLGQVLREPNRPLLDIREEMLAAERQEQKESARKLRSANRMKLMSGKLS</sequence>
<evidence type="ECO:0000256" key="2">
    <source>
        <dbReference type="ARBA" id="ARBA00006432"/>
    </source>
</evidence>
<dbReference type="NCBIfam" id="NF003417">
    <property type="entry name" value="PRK04813.1"/>
    <property type="match status" value="3"/>
</dbReference>
<dbReference type="InterPro" id="IPR036736">
    <property type="entry name" value="ACP-like_sf"/>
</dbReference>
<dbReference type="Gene3D" id="3.40.50.12780">
    <property type="entry name" value="N-terminal domain of ligase-like"/>
    <property type="match status" value="1"/>
</dbReference>
<dbReference type="SUPFAM" id="SSF56801">
    <property type="entry name" value="Acetyl-CoA synthetase-like"/>
    <property type="match status" value="3"/>
</dbReference>
<dbReference type="FunFam" id="3.40.50.12780:FF:000012">
    <property type="entry name" value="Non-ribosomal peptide synthetase"/>
    <property type="match status" value="1"/>
</dbReference>
<dbReference type="Gene3D" id="3.40.50.980">
    <property type="match status" value="4"/>
</dbReference>
<keyword evidence="3" id="KW-0596">Phosphopantetheine</keyword>
<keyword evidence="4" id="KW-0597">Phosphoprotein</keyword>
<dbReference type="InterPro" id="IPR045851">
    <property type="entry name" value="AMP-bd_C_sf"/>
</dbReference>
<dbReference type="EMBL" id="SRLC01000002">
    <property type="protein sequence ID" value="TGE21482.1"/>
    <property type="molecule type" value="Genomic_DNA"/>
</dbReference>
<keyword evidence="9" id="KW-1185">Reference proteome</keyword>
<feature type="domain" description="Carrier" evidence="7">
    <location>
        <begin position="1040"/>
        <end position="1114"/>
    </location>
</feature>
<feature type="region of interest" description="Disordered" evidence="6">
    <location>
        <begin position="2533"/>
        <end position="2552"/>
    </location>
</feature>
<dbReference type="Gene3D" id="3.30.300.30">
    <property type="match status" value="3"/>
</dbReference>
<dbReference type="Gene3D" id="3.30.559.30">
    <property type="entry name" value="Nonribosomal peptide synthetase, condensation domain"/>
    <property type="match status" value="6"/>
</dbReference>
<dbReference type="CDD" id="cd19534">
    <property type="entry name" value="E_NRPS"/>
    <property type="match status" value="2"/>
</dbReference>
<dbReference type="FunFam" id="1.10.1200.10:FF:000005">
    <property type="entry name" value="Nonribosomal peptide synthetase 1"/>
    <property type="match status" value="2"/>
</dbReference>
<evidence type="ECO:0000313" key="8">
    <source>
        <dbReference type="EMBL" id="TGE21482.1"/>
    </source>
</evidence>
<dbReference type="Pfam" id="PF00501">
    <property type="entry name" value="AMP-binding"/>
    <property type="match status" value="3"/>
</dbReference>
<dbReference type="FunFam" id="3.30.300.30:FF:000010">
    <property type="entry name" value="Enterobactin synthetase component F"/>
    <property type="match status" value="2"/>
</dbReference>
<dbReference type="GO" id="GO:0005829">
    <property type="term" value="C:cytosol"/>
    <property type="evidence" value="ECO:0007669"/>
    <property type="project" value="TreeGrafter"/>
</dbReference>
<dbReference type="Gene3D" id="2.30.38.10">
    <property type="entry name" value="Luciferase, Domain 3"/>
    <property type="match status" value="2"/>
</dbReference>
<proteinExistence type="inferred from homology"/>
<protein>
    <submittedName>
        <fullName evidence="8">Amino acid adenylation domain-containing protein</fullName>
    </submittedName>
</protein>
<evidence type="ECO:0000259" key="7">
    <source>
        <dbReference type="PROSITE" id="PS50075"/>
    </source>
</evidence>